<evidence type="ECO:0000313" key="3">
    <source>
        <dbReference type="EMBL" id="SHL34811.1"/>
    </source>
</evidence>
<dbReference type="SUPFAM" id="SSF46955">
    <property type="entry name" value="Putative DNA-binding domain"/>
    <property type="match status" value="1"/>
</dbReference>
<dbReference type="Gene3D" id="1.10.1660.10">
    <property type="match status" value="1"/>
</dbReference>
<dbReference type="InterPro" id="IPR029442">
    <property type="entry name" value="GyrI-like"/>
</dbReference>
<dbReference type="PANTHER" id="PTHR30204:SF97">
    <property type="entry name" value="MERR FAMILY REGULATORY PROTEIN"/>
    <property type="match status" value="1"/>
</dbReference>
<dbReference type="InterPro" id="IPR011256">
    <property type="entry name" value="Reg_factor_effector_dom_sf"/>
</dbReference>
<evidence type="ECO:0000313" key="4">
    <source>
        <dbReference type="Proteomes" id="UP000183975"/>
    </source>
</evidence>
<organism evidence="3 4">
    <name type="scientific">Anaerotignum lactatifermentans DSM 14214</name>
    <dbReference type="NCBI Taxonomy" id="1121323"/>
    <lineage>
        <taxon>Bacteria</taxon>
        <taxon>Bacillati</taxon>
        <taxon>Bacillota</taxon>
        <taxon>Clostridia</taxon>
        <taxon>Lachnospirales</taxon>
        <taxon>Anaerotignaceae</taxon>
        <taxon>Anaerotignum</taxon>
    </lineage>
</organism>
<dbReference type="InterPro" id="IPR010499">
    <property type="entry name" value="AraC_E-bd"/>
</dbReference>
<dbReference type="PROSITE" id="PS00552">
    <property type="entry name" value="HTH_MERR_1"/>
    <property type="match status" value="1"/>
</dbReference>
<dbReference type="Pfam" id="PF06445">
    <property type="entry name" value="GyrI-like"/>
    <property type="match status" value="1"/>
</dbReference>
<keyword evidence="4" id="KW-1185">Reference proteome</keyword>
<dbReference type="InterPro" id="IPR009061">
    <property type="entry name" value="DNA-bd_dom_put_sf"/>
</dbReference>
<dbReference type="OrthoDB" id="9773308at2"/>
<dbReference type="PROSITE" id="PS50937">
    <property type="entry name" value="HTH_MERR_2"/>
    <property type="match status" value="1"/>
</dbReference>
<dbReference type="GO" id="GO:0003700">
    <property type="term" value="F:DNA-binding transcription factor activity"/>
    <property type="evidence" value="ECO:0007669"/>
    <property type="project" value="InterPro"/>
</dbReference>
<evidence type="ECO:0000256" key="1">
    <source>
        <dbReference type="ARBA" id="ARBA00023125"/>
    </source>
</evidence>
<evidence type="ECO:0000259" key="2">
    <source>
        <dbReference type="PROSITE" id="PS50937"/>
    </source>
</evidence>
<dbReference type="Gene3D" id="3.20.80.10">
    <property type="entry name" value="Regulatory factor, effector binding domain"/>
    <property type="match status" value="1"/>
</dbReference>
<feature type="domain" description="HTH merR-type" evidence="2">
    <location>
        <begin position="1"/>
        <end position="71"/>
    </location>
</feature>
<dbReference type="Proteomes" id="UP000183975">
    <property type="component" value="Unassembled WGS sequence"/>
</dbReference>
<dbReference type="CDD" id="cd01107">
    <property type="entry name" value="HTH_BmrR"/>
    <property type="match status" value="1"/>
</dbReference>
<dbReference type="SUPFAM" id="SSF55136">
    <property type="entry name" value="Probable bacterial effector-binding domain"/>
    <property type="match status" value="1"/>
</dbReference>
<dbReference type="PANTHER" id="PTHR30204">
    <property type="entry name" value="REDOX-CYCLING DRUG-SENSING TRANSCRIPTIONAL ACTIVATOR SOXR"/>
    <property type="match status" value="1"/>
</dbReference>
<accession>A0A1M6ZWD1</accession>
<protein>
    <submittedName>
        <fullName evidence="3">DNA-binding transcriptional regulator, MerR family</fullName>
    </submittedName>
</protein>
<reference evidence="3 4" key="1">
    <citation type="submission" date="2016-11" db="EMBL/GenBank/DDBJ databases">
        <authorList>
            <person name="Jaros S."/>
            <person name="Januszkiewicz K."/>
            <person name="Wedrychowicz H."/>
        </authorList>
    </citation>
    <scope>NUCLEOTIDE SEQUENCE [LARGE SCALE GENOMIC DNA]</scope>
    <source>
        <strain evidence="3 4">DSM 14214</strain>
    </source>
</reference>
<dbReference type="AlphaFoldDB" id="A0A1M6ZWD1"/>
<keyword evidence="1 3" id="KW-0238">DNA-binding</keyword>
<dbReference type="Pfam" id="PF13411">
    <property type="entry name" value="MerR_1"/>
    <property type="match status" value="1"/>
</dbReference>
<name>A0A1M6ZWD1_9FIRM</name>
<proteinExistence type="predicted"/>
<dbReference type="EMBL" id="FRAH01000096">
    <property type="protein sequence ID" value="SHL34811.1"/>
    <property type="molecule type" value="Genomic_DNA"/>
</dbReference>
<dbReference type="InterPro" id="IPR047057">
    <property type="entry name" value="MerR_fam"/>
</dbReference>
<dbReference type="GO" id="GO:0003677">
    <property type="term" value="F:DNA binding"/>
    <property type="evidence" value="ECO:0007669"/>
    <property type="project" value="UniProtKB-KW"/>
</dbReference>
<dbReference type="SMART" id="SM00422">
    <property type="entry name" value="HTH_MERR"/>
    <property type="match status" value="1"/>
</dbReference>
<dbReference type="InterPro" id="IPR000551">
    <property type="entry name" value="MerR-type_HTH_dom"/>
</dbReference>
<dbReference type="RefSeq" id="WP_072853584.1">
    <property type="nucleotide sequence ID" value="NZ_FRAH01000096.1"/>
</dbReference>
<gene>
    <name evidence="3" type="ORF">SAMN02745138_03290</name>
</gene>
<dbReference type="SMART" id="SM00871">
    <property type="entry name" value="AraC_E_bind"/>
    <property type="match status" value="1"/>
</dbReference>
<sequence>MLKIGEFSKLSRISIRMLRHYDEAGILKPQSVDSVTGYRFYGEQQLLHACKIQTLRQMGFGVNAIGEILSHYHDIDAQEAYLQAQKEYLLQKQEILKGQLRLLDSTMEWFRKGGINMGYEVTLKTLPKHYVISVRDVIPSYSVEGLLWETLHREMQAQNIPQNQSAMHMTVFYDGEYRESDVDIAVQLTTPSLMNVKLPLRSEELLEITYAGVVFRGPYEQITQVTMAIANWVAEHGYDWDGNYFMIYHVSPAETENPAEYVTEFCCPVKKKK</sequence>